<keyword evidence="2" id="KW-1185">Reference proteome</keyword>
<dbReference type="AlphaFoldDB" id="A0AAV3ZNN8"/>
<proteinExistence type="predicted"/>
<evidence type="ECO:0000313" key="1">
    <source>
        <dbReference type="EMBL" id="GFN96097.1"/>
    </source>
</evidence>
<accession>A0AAV3ZNN8</accession>
<reference evidence="1 2" key="1">
    <citation type="journal article" date="2021" name="Elife">
        <title>Chloroplast acquisition without the gene transfer in kleptoplastic sea slugs, Plakobranchus ocellatus.</title>
        <authorList>
            <person name="Maeda T."/>
            <person name="Takahashi S."/>
            <person name="Yoshida T."/>
            <person name="Shimamura S."/>
            <person name="Takaki Y."/>
            <person name="Nagai Y."/>
            <person name="Toyoda A."/>
            <person name="Suzuki Y."/>
            <person name="Arimoto A."/>
            <person name="Ishii H."/>
            <person name="Satoh N."/>
            <person name="Nishiyama T."/>
            <person name="Hasebe M."/>
            <person name="Maruyama T."/>
            <person name="Minagawa J."/>
            <person name="Obokata J."/>
            <person name="Shigenobu S."/>
        </authorList>
    </citation>
    <scope>NUCLEOTIDE SEQUENCE [LARGE SCALE GENOMIC DNA]</scope>
</reference>
<organism evidence="1 2">
    <name type="scientific">Plakobranchus ocellatus</name>
    <dbReference type="NCBI Taxonomy" id="259542"/>
    <lineage>
        <taxon>Eukaryota</taxon>
        <taxon>Metazoa</taxon>
        <taxon>Spiralia</taxon>
        <taxon>Lophotrochozoa</taxon>
        <taxon>Mollusca</taxon>
        <taxon>Gastropoda</taxon>
        <taxon>Heterobranchia</taxon>
        <taxon>Euthyneura</taxon>
        <taxon>Panpulmonata</taxon>
        <taxon>Sacoglossa</taxon>
        <taxon>Placobranchoidea</taxon>
        <taxon>Plakobranchidae</taxon>
        <taxon>Plakobranchus</taxon>
    </lineage>
</organism>
<name>A0AAV3ZNN8_9GAST</name>
<protein>
    <submittedName>
        <fullName evidence="1">Solute carrier family 12 member 9</fullName>
    </submittedName>
</protein>
<gene>
    <name evidence="1" type="ORF">PoB_002260300</name>
</gene>
<dbReference type="Proteomes" id="UP000735302">
    <property type="component" value="Unassembled WGS sequence"/>
</dbReference>
<sequence>MARLFYNSTGVHMENGDLRGDEEAGEMDQAIPERVLGKGLLNLETAVTIDEEKTPIAAPKRSLASRLKGILFGSSDSEIKEKGLQRRGGYERFPSQVDLGRSLGLFAGVFAPVALGQFANNLFLRTGGEVVVRMGGMVAREICKSPSLVRARHMRPGLMEIWKPEITLLWTGYTLRNQSNSRKTSPTALDPTSWKYFLKTPASGAMKFLNEAQIFAI</sequence>
<evidence type="ECO:0000313" key="2">
    <source>
        <dbReference type="Proteomes" id="UP000735302"/>
    </source>
</evidence>
<comment type="caution">
    <text evidence="1">The sequence shown here is derived from an EMBL/GenBank/DDBJ whole genome shotgun (WGS) entry which is preliminary data.</text>
</comment>
<dbReference type="EMBL" id="BLXT01002641">
    <property type="protein sequence ID" value="GFN96097.1"/>
    <property type="molecule type" value="Genomic_DNA"/>
</dbReference>